<dbReference type="OrthoDB" id="9765242at2"/>
<evidence type="ECO:0000259" key="1">
    <source>
        <dbReference type="PROSITE" id="PS50106"/>
    </source>
</evidence>
<proteinExistence type="predicted"/>
<gene>
    <name evidence="3" type="ORF">Z968_10265</name>
</gene>
<reference evidence="3 4" key="1">
    <citation type="submission" date="2014-01" db="EMBL/GenBank/DDBJ databases">
        <title>Plasmidome dynamics in the species complex Clostridium novyi sensu lato converts strains of independent lineages into distinctly different pathogens.</title>
        <authorList>
            <person name="Skarin H."/>
            <person name="Segerman B."/>
        </authorList>
    </citation>
    <scope>NUCLEOTIDE SEQUENCE [LARGE SCALE GENOMIC DNA]</scope>
    <source>
        <strain evidence="3 4">4552</strain>
    </source>
</reference>
<sequence length="405" mass="44391">MKNKMKCIICWSLVPIFLLIALACFQISHIPNTIFIRDNQKVNSNYIINLARNNSKLNSIKLVNGKKMNLNLLGVLPVKSVDVKKVPETYVYPGGTPIGVRLTTKGVLVVSLSDVKCSSGKIISPAAESGIQVGDMIININDTPINSSEDLIKQIGINKNNKLKAKIERKGKILTKVITPVKDNTKNTYKIGLWVRDSTSGVGTLTFYDSKSNKFAALGHPITDVDTGNVLKINKGEIVESSIISVRKGQKGNPGELRGIFINENETLGSVYKNTFCGIYGKSNINLSTEKYNKPIKIALRNEINEGPAKILTTIDGTEPKLYDIKIEKLLPQESPGPKSMVIKVTDSELLEKTGGIVQGMSGSPIIQDNKLVGAVTHVLINRPDVGYGIYIEWMLKDAEMLQNN</sequence>
<feature type="domain" description="Peptidase S55" evidence="2">
    <location>
        <begin position="172"/>
        <end position="405"/>
    </location>
</feature>
<dbReference type="RefSeq" id="WP_039255934.1">
    <property type="nucleotide sequence ID" value="NZ_JENJ01000051.1"/>
</dbReference>
<dbReference type="Pfam" id="PF13180">
    <property type="entry name" value="PDZ_2"/>
    <property type="match status" value="1"/>
</dbReference>
<dbReference type="PROSITE" id="PS50106">
    <property type="entry name" value="PDZ"/>
    <property type="match status" value="1"/>
</dbReference>
<dbReference type="Gene3D" id="2.30.42.10">
    <property type="match status" value="1"/>
</dbReference>
<dbReference type="PROSITE" id="PS51494">
    <property type="entry name" value="SPOIVB"/>
    <property type="match status" value="1"/>
</dbReference>
<feature type="domain" description="PDZ" evidence="1">
    <location>
        <begin position="80"/>
        <end position="147"/>
    </location>
</feature>
<evidence type="ECO:0000313" key="4">
    <source>
        <dbReference type="Proteomes" id="UP000030012"/>
    </source>
</evidence>
<dbReference type="InterPro" id="IPR014219">
    <property type="entry name" value="SpoIVB"/>
</dbReference>
<dbReference type="InterPro" id="IPR036034">
    <property type="entry name" value="PDZ_sf"/>
</dbReference>
<dbReference type="InterPro" id="IPR001478">
    <property type="entry name" value="PDZ"/>
</dbReference>
<dbReference type="EMBL" id="JENJ01000051">
    <property type="protein sequence ID" value="KGM94973.1"/>
    <property type="molecule type" value="Genomic_DNA"/>
</dbReference>
<dbReference type="CDD" id="cd23081">
    <property type="entry name" value="cpPDZ_EcRseP-like"/>
    <property type="match status" value="1"/>
</dbReference>
<dbReference type="Pfam" id="PF05580">
    <property type="entry name" value="Peptidase_S55"/>
    <property type="match status" value="1"/>
</dbReference>
<dbReference type="NCBIfam" id="TIGR02860">
    <property type="entry name" value="spore_IV_B"/>
    <property type="match status" value="1"/>
</dbReference>
<name>A0A0A0I2U8_CLONO</name>
<dbReference type="PROSITE" id="PS51257">
    <property type="entry name" value="PROKAR_LIPOPROTEIN"/>
    <property type="match status" value="1"/>
</dbReference>
<evidence type="ECO:0000259" key="2">
    <source>
        <dbReference type="PROSITE" id="PS51494"/>
    </source>
</evidence>
<dbReference type="InterPro" id="IPR008763">
    <property type="entry name" value="Peptidase_S55"/>
</dbReference>
<dbReference type="AlphaFoldDB" id="A0A0A0I2U8"/>
<accession>A0A0A0I2U8</accession>
<dbReference type="Proteomes" id="UP000030012">
    <property type="component" value="Unassembled WGS sequence"/>
</dbReference>
<dbReference type="SMART" id="SM00228">
    <property type="entry name" value="PDZ"/>
    <property type="match status" value="1"/>
</dbReference>
<evidence type="ECO:0000313" key="3">
    <source>
        <dbReference type="EMBL" id="KGM94973.1"/>
    </source>
</evidence>
<comment type="caution">
    <text evidence="3">The sequence shown here is derived from an EMBL/GenBank/DDBJ whole genome shotgun (WGS) entry which is preliminary data.</text>
</comment>
<organism evidence="3 4">
    <name type="scientific">Clostridium novyi A str. 4552</name>
    <dbReference type="NCBI Taxonomy" id="1444289"/>
    <lineage>
        <taxon>Bacteria</taxon>
        <taxon>Bacillati</taxon>
        <taxon>Bacillota</taxon>
        <taxon>Clostridia</taxon>
        <taxon>Eubacteriales</taxon>
        <taxon>Clostridiaceae</taxon>
        <taxon>Clostridium</taxon>
    </lineage>
</organism>
<dbReference type="SUPFAM" id="SSF50156">
    <property type="entry name" value="PDZ domain-like"/>
    <property type="match status" value="1"/>
</dbReference>
<protein>
    <submittedName>
        <fullName evidence="3">Stage IV sporulation protein B</fullName>
    </submittedName>
</protein>